<keyword evidence="3 5" id="KW-1133">Transmembrane helix</keyword>
<protein>
    <submittedName>
        <fullName evidence="7">Sugar ABC transporter permease</fullName>
    </submittedName>
</protein>
<dbReference type="Gene3D" id="1.10.3720.10">
    <property type="entry name" value="MetI-like"/>
    <property type="match status" value="1"/>
</dbReference>
<feature type="transmembrane region" description="Helical" evidence="5">
    <location>
        <begin position="105"/>
        <end position="125"/>
    </location>
</feature>
<evidence type="ECO:0000256" key="4">
    <source>
        <dbReference type="ARBA" id="ARBA00023136"/>
    </source>
</evidence>
<dbReference type="GO" id="GO:0005886">
    <property type="term" value="C:plasma membrane"/>
    <property type="evidence" value="ECO:0007669"/>
    <property type="project" value="UniProtKB-SubCell"/>
</dbReference>
<feature type="transmembrane region" description="Helical" evidence="5">
    <location>
        <begin position="197"/>
        <end position="217"/>
    </location>
</feature>
<dbReference type="GO" id="GO:0055085">
    <property type="term" value="P:transmembrane transport"/>
    <property type="evidence" value="ECO:0007669"/>
    <property type="project" value="InterPro"/>
</dbReference>
<sequence>MDKGTRRTAILMVMPLVFVFLLLTIFPFIYMIVISFMHYNLAEWKAPYFVGLENYIKAFKDEGVHSTLEFTFLLVLLALPIEIILGGFIALFIQNLVGEKIVRSSLLLPMMIPAVVVGVIWKMLFNYEYGPVNYLLSLFRVNKIAWFGDPFFARIAVVIMDIWQWTPFIFLVLYAGLQTVPTDLIEAAKVDGGNRWVIFRYIEFPFLRPLFWILIILRLIDILRMFDIVYMTSFGGPGYATHTLSFYIYKVGVSFGWDVGYASALSILLLILVTILTNILIRTMRLWEYLEL</sequence>
<gene>
    <name evidence="7" type="ORF">ENU78_04885</name>
</gene>
<evidence type="ECO:0000256" key="2">
    <source>
        <dbReference type="ARBA" id="ARBA00022692"/>
    </source>
</evidence>
<evidence type="ECO:0000259" key="6">
    <source>
        <dbReference type="PROSITE" id="PS50928"/>
    </source>
</evidence>
<dbReference type="RefSeq" id="WP_012547652.1">
    <property type="nucleotide sequence ID" value="NZ_VTFL01000001.1"/>
</dbReference>
<evidence type="ECO:0000256" key="3">
    <source>
        <dbReference type="ARBA" id="ARBA00022989"/>
    </source>
</evidence>
<evidence type="ECO:0000313" key="7">
    <source>
        <dbReference type="EMBL" id="HGK23769.1"/>
    </source>
</evidence>
<comment type="similarity">
    <text evidence="5">Belongs to the binding-protein-dependent transport system permease family.</text>
</comment>
<keyword evidence="2 5" id="KW-0812">Transmembrane</keyword>
<organism evidence="7">
    <name type="scientific">Dictyoglomus thermophilum</name>
    <dbReference type="NCBI Taxonomy" id="14"/>
    <lineage>
        <taxon>Bacteria</taxon>
        <taxon>Pseudomonadati</taxon>
        <taxon>Dictyoglomota</taxon>
        <taxon>Dictyoglomia</taxon>
        <taxon>Dictyoglomales</taxon>
        <taxon>Dictyoglomaceae</taxon>
        <taxon>Dictyoglomus</taxon>
    </lineage>
</organism>
<dbReference type="CDD" id="cd06261">
    <property type="entry name" value="TM_PBP2"/>
    <property type="match status" value="1"/>
</dbReference>
<dbReference type="InterPro" id="IPR052730">
    <property type="entry name" value="Sugar_ABC_transporter"/>
</dbReference>
<dbReference type="InterPro" id="IPR000515">
    <property type="entry name" value="MetI-like"/>
</dbReference>
<dbReference type="PANTHER" id="PTHR43759:SF1">
    <property type="entry name" value="GLUCOSE IMPORT SYSTEM PERMEASE PROTEIN GLCT"/>
    <property type="match status" value="1"/>
</dbReference>
<feature type="transmembrane region" description="Helical" evidence="5">
    <location>
        <begin position="155"/>
        <end position="177"/>
    </location>
</feature>
<keyword evidence="4 5" id="KW-0472">Membrane</keyword>
<keyword evidence="5" id="KW-0813">Transport</keyword>
<reference evidence="7" key="1">
    <citation type="journal article" date="2020" name="mSystems">
        <title>Genome- and Community-Level Interaction Insights into Carbon Utilization and Element Cycling Functions of Hydrothermarchaeota in Hydrothermal Sediment.</title>
        <authorList>
            <person name="Zhou Z."/>
            <person name="Liu Y."/>
            <person name="Xu W."/>
            <person name="Pan J."/>
            <person name="Luo Z.H."/>
            <person name="Li M."/>
        </authorList>
    </citation>
    <scope>NUCLEOTIDE SEQUENCE [LARGE SCALE GENOMIC DNA]</scope>
    <source>
        <strain evidence="7">SpSt-70</strain>
    </source>
</reference>
<proteinExistence type="inferred from homology"/>
<dbReference type="PANTHER" id="PTHR43759">
    <property type="entry name" value="TREHALOSE TRANSPORT SYSTEM PERMEASE PROTEIN SUGA"/>
    <property type="match status" value="1"/>
</dbReference>
<accession>A0A7C3KNX7</accession>
<dbReference type="OMA" id="WLAYPFM"/>
<feature type="transmembrane region" description="Helical" evidence="5">
    <location>
        <begin position="12"/>
        <end position="39"/>
    </location>
</feature>
<feature type="domain" description="ABC transmembrane type-1" evidence="6">
    <location>
        <begin position="68"/>
        <end position="280"/>
    </location>
</feature>
<evidence type="ECO:0000256" key="5">
    <source>
        <dbReference type="RuleBase" id="RU363032"/>
    </source>
</evidence>
<name>A0A7C3KNX7_DICTH</name>
<dbReference type="SUPFAM" id="SSF161098">
    <property type="entry name" value="MetI-like"/>
    <property type="match status" value="1"/>
</dbReference>
<feature type="transmembrane region" description="Helical" evidence="5">
    <location>
        <begin position="261"/>
        <end position="281"/>
    </location>
</feature>
<dbReference type="Pfam" id="PF00528">
    <property type="entry name" value="BPD_transp_1"/>
    <property type="match status" value="1"/>
</dbReference>
<dbReference type="EMBL" id="DTDV01000014">
    <property type="protein sequence ID" value="HGK23769.1"/>
    <property type="molecule type" value="Genomic_DNA"/>
</dbReference>
<comment type="caution">
    <text evidence="7">The sequence shown here is derived from an EMBL/GenBank/DDBJ whole genome shotgun (WGS) entry which is preliminary data.</text>
</comment>
<dbReference type="InterPro" id="IPR035906">
    <property type="entry name" value="MetI-like_sf"/>
</dbReference>
<evidence type="ECO:0000256" key="1">
    <source>
        <dbReference type="ARBA" id="ARBA00004651"/>
    </source>
</evidence>
<dbReference type="AlphaFoldDB" id="A0A7C3KNX7"/>
<dbReference type="PROSITE" id="PS50928">
    <property type="entry name" value="ABC_TM1"/>
    <property type="match status" value="1"/>
</dbReference>
<feature type="transmembrane region" description="Helical" evidence="5">
    <location>
        <begin position="70"/>
        <end position="93"/>
    </location>
</feature>
<comment type="subcellular location">
    <subcellularLocation>
        <location evidence="1 5">Cell membrane</location>
        <topology evidence="1 5">Multi-pass membrane protein</topology>
    </subcellularLocation>
</comment>